<keyword evidence="8 19" id="KW-0255">Endonuclease</keyword>
<evidence type="ECO:0000256" key="20">
    <source>
        <dbReference type="SAM" id="MobiDB-lite"/>
    </source>
</evidence>
<dbReference type="PROSITE" id="PS00028">
    <property type="entry name" value="ZINC_FINGER_C2H2_1"/>
    <property type="match status" value="1"/>
</dbReference>
<dbReference type="GO" id="GO:0036503">
    <property type="term" value="P:ERAD pathway"/>
    <property type="evidence" value="ECO:0007669"/>
    <property type="project" value="TreeGrafter"/>
</dbReference>
<sequence>MTTWPEFYSIFDLSSKEEIFGLKEVNHDFKESFRADCVEDKSPEDGHLLREVSDKMLCSACRCAFVNREEQKEHYKLDWHRFNLRQRVSGLNPLTAEEFEKKTGAGDLSSISGSESDSEEEDFACKSGETRNNAVGTDDESSAITGRLSSKVVFQNSAGVYLMVYRAAMMGKTKEEVDAVVSMKSISQKTVWVILVTGGGHFAGAVFEGKEVLHHKTFHRYTVRAKRGTTQGLRDSQSRVTAKSAGATLRRYNEAALVKDIQDLLVTWAEHLDKASAIFVRAPSYNKTIFFGGRGAPLGKNDPRIRSIPFATRRATFREVQRIHQVLSTVHVYGKETDMSSVVSPSNTRVWKRTVKPAAQKIPDQEADLLQPPPEEGPESSDEGGEIQLEMVELTLGTLDLREHEIYPSRHRKRTRRKKEGKHLKDETLLSLSSSGTEKSNMEAENQEEEEHEATPAEENTQSSTKRKTKAQSKKQDDVESCEYGLRDALFTACKVGDVGALSSLLQLPREMPDSCEELESNPSLVLSPVSLLTKPVDSSGFTLLHVAAAAAQKAVVRLLLDAGADPACRDKKGQTPYTVTPDKETRNVFRKYMGENPDKYDYSRAQIPGPLTEEIESKKAEKKKAQKAQRKQREKEQKEKKKQELEEEEERRRFASLTDREKRALAAERRLAEQAAATGVGLSNVKRCWMCGESLLGKIPFHCLEYAFCSPRCVQAHRKANVPSSKT</sequence>
<dbReference type="PROSITE" id="PS50297">
    <property type="entry name" value="ANK_REP_REGION"/>
    <property type="match status" value="1"/>
</dbReference>
<keyword evidence="11" id="KW-0862">Zinc</keyword>
<feature type="compositionally biased region" description="Basic residues" evidence="20">
    <location>
        <begin position="621"/>
        <end position="631"/>
    </location>
</feature>
<comment type="function">
    <text evidence="14">Endonuclease that cleaves polypeptidyl-tRNAs downstream of the ribosome-associated quality control (RQC) pathway to release incompletely synthesized polypeptides for degradation. The RQC pathway disassembles aberrantly stalled translation complexes to recycle or degrade the constituent parts. ANKZF1 acts downstream disassembly of stalled ribosomes and specifically cleaves off the terminal 3'-CCA nucleotides universal to all tRNAs from polypeptidyl-tRNAs, releasing (1) ubiquitinated polypeptides from 60S ribosomal subunit for degradation and (2) cleaved tRNAs. ANKZF1-cleaved tRNAs are then repaired and recycled by ELAC1 and TRNT1. Also plays a role in the cellular response to hydrogen peroxide and in the maintenance of mitochondrial integrity under conditions of cellular stress.</text>
</comment>
<keyword evidence="13" id="KW-0175">Coiled coil</keyword>
<evidence type="ECO:0000256" key="19">
    <source>
        <dbReference type="PROSITE-ProRule" id="PRU01389"/>
    </source>
</evidence>
<evidence type="ECO:0000256" key="5">
    <source>
        <dbReference type="ARBA" id="ARBA00022722"/>
    </source>
</evidence>
<evidence type="ECO:0000256" key="4">
    <source>
        <dbReference type="ARBA" id="ARBA00022553"/>
    </source>
</evidence>
<dbReference type="GO" id="GO:0005737">
    <property type="term" value="C:cytoplasm"/>
    <property type="evidence" value="ECO:0007669"/>
    <property type="project" value="UniProtKB-SubCell"/>
</dbReference>
<evidence type="ECO:0000256" key="14">
    <source>
        <dbReference type="ARBA" id="ARBA00060260"/>
    </source>
</evidence>
<dbReference type="PROSITE" id="PS50088">
    <property type="entry name" value="ANK_REPEAT"/>
    <property type="match status" value="1"/>
</dbReference>
<evidence type="ECO:0000256" key="15">
    <source>
        <dbReference type="ARBA" id="ARBA00063963"/>
    </source>
</evidence>
<feature type="region of interest" description="Disordered" evidence="20">
    <location>
        <begin position="595"/>
        <end position="657"/>
    </location>
</feature>
<evidence type="ECO:0000256" key="13">
    <source>
        <dbReference type="ARBA" id="ARBA00023054"/>
    </source>
</evidence>
<dbReference type="PANTHER" id="PTHR16036">
    <property type="entry name" value="ANKYRIN REPEAT AND ZINC FINGER DOMAIN-CONTAINING PROTEIN 1"/>
    <property type="match status" value="1"/>
</dbReference>
<name>A0A1A8HDC5_9TELE</name>
<evidence type="ECO:0000256" key="3">
    <source>
        <dbReference type="ARBA" id="ARBA00022490"/>
    </source>
</evidence>
<evidence type="ECO:0000313" key="22">
    <source>
        <dbReference type="EMBL" id="SBQ81204.1"/>
    </source>
</evidence>
<dbReference type="InterPro" id="IPR047139">
    <property type="entry name" value="ANKZ1/VMS1"/>
</dbReference>
<feature type="region of interest" description="Disordered" evidence="20">
    <location>
        <begin position="403"/>
        <end position="479"/>
    </location>
</feature>
<evidence type="ECO:0000256" key="11">
    <source>
        <dbReference type="ARBA" id="ARBA00022833"/>
    </source>
</evidence>
<feature type="compositionally biased region" description="Basic and acidic residues" evidence="20">
    <location>
        <begin position="632"/>
        <end position="657"/>
    </location>
</feature>
<dbReference type="InterPro" id="IPR041175">
    <property type="entry name" value="VLRF1/Vms1"/>
</dbReference>
<dbReference type="InterPro" id="IPR036770">
    <property type="entry name" value="Ankyrin_rpt-contain_sf"/>
</dbReference>
<keyword evidence="5 19" id="KW-0540">Nuclease</keyword>
<keyword evidence="4" id="KW-0597">Phosphoprotein</keyword>
<dbReference type="SMART" id="SM00248">
    <property type="entry name" value="ANK"/>
    <property type="match status" value="2"/>
</dbReference>
<feature type="active site" evidence="19">
    <location>
        <position position="231"/>
    </location>
</feature>
<feature type="compositionally biased region" description="Low complexity" evidence="20">
    <location>
        <begin position="429"/>
        <end position="439"/>
    </location>
</feature>
<reference evidence="22" key="2">
    <citation type="submission" date="2016-06" db="EMBL/GenBank/DDBJ databases">
        <title>The genome of a short-lived fish provides insights into sex chromosome evolution and the genetic control of aging.</title>
        <authorList>
            <person name="Reichwald K."/>
            <person name="Felder M."/>
            <person name="Petzold A."/>
            <person name="Koch P."/>
            <person name="Groth M."/>
            <person name="Platzer M."/>
        </authorList>
    </citation>
    <scope>NUCLEOTIDE SEQUENCE</scope>
    <source>
        <tissue evidence="22">Brain</tissue>
    </source>
</reference>
<evidence type="ECO:0000256" key="12">
    <source>
        <dbReference type="ARBA" id="ARBA00023043"/>
    </source>
</evidence>
<dbReference type="InterPro" id="IPR041540">
    <property type="entry name" value="VATC"/>
</dbReference>
<evidence type="ECO:0000256" key="9">
    <source>
        <dbReference type="ARBA" id="ARBA00022771"/>
    </source>
</evidence>
<evidence type="ECO:0000256" key="16">
    <source>
        <dbReference type="ARBA" id="ARBA00068037"/>
    </source>
</evidence>
<evidence type="ECO:0000256" key="2">
    <source>
        <dbReference type="ARBA" id="ARBA00009262"/>
    </source>
</evidence>
<keyword evidence="12 18" id="KW-0040">ANK repeat</keyword>
<feature type="region of interest" description="Disordered" evidence="20">
    <location>
        <begin position="101"/>
        <end position="141"/>
    </location>
</feature>
<evidence type="ECO:0000259" key="21">
    <source>
        <dbReference type="PROSITE" id="PS52044"/>
    </source>
</evidence>
<evidence type="ECO:0000256" key="7">
    <source>
        <dbReference type="ARBA" id="ARBA00022737"/>
    </source>
</evidence>
<dbReference type="PANTHER" id="PTHR16036:SF2">
    <property type="entry name" value="TRNA ENDONUCLEASE ANKZF1"/>
    <property type="match status" value="1"/>
</dbReference>
<protein>
    <recommendedName>
        <fullName evidence="16">tRNA endonuclease ANKZF1</fullName>
    </recommendedName>
    <alternativeName>
        <fullName evidence="17">Ankyrin repeat and zinc finger domain-containing protein 1</fullName>
    </alternativeName>
</protein>
<evidence type="ECO:0000256" key="6">
    <source>
        <dbReference type="ARBA" id="ARBA00022723"/>
    </source>
</evidence>
<comment type="subcellular location">
    <subcellularLocation>
        <location evidence="1">Cytoplasm</location>
    </subcellularLocation>
</comment>
<proteinExistence type="inferred from homology"/>
<reference evidence="22" key="1">
    <citation type="submission" date="2016-05" db="EMBL/GenBank/DDBJ databases">
        <authorList>
            <person name="Lavstsen T."/>
            <person name="Jespersen J.S."/>
        </authorList>
    </citation>
    <scope>NUCLEOTIDE SEQUENCE</scope>
    <source>
        <tissue evidence="22">Brain</tissue>
    </source>
</reference>
<comment type="domain">
    <text evidence="19">The VLRF1 domain mediates binding to the 60S ribosomal subunit.</text>
</comment>
<keyword evidence="3 19" id="KW-0963">Cytoplasm</keyword>
<dbReference type="EMBL" id="HAEC01012987">
    <property type="protein sequence ID" value="SBQ81204.1"/>
    <property type="molecule type" value="Transcribed_RNA"/>
</dbReference>
<dbReference type="Pfam" id="PF18826">
    <property type="entry name" value="bVLRF1"/>
    <property type="match status" value="1"/>
</dbReference>
<evidence type="ECO:0000256" key="17">
    <source>
        <dbReference type="ARBA" id="ARBA00075120"/>
    </source>
</evidence>
<dbReference type="Pfam" id="PF00023">
    <property type="entry name" value="Ank"/>
    <property type="match status" value="1"/>
</dbReference>
<keyword evidence="7" id="KW-0677">Repeat</keyword>
<dbReference type="Pfam" id="PF18716">
    <property type="entry name" value="VATC"/>
    <property type="match status" value="1"/>
</dbReference>
<evidence type="ECO:0000256" key="8">
    <source>
        <dbReference type="ARBA" id="ARBA00022759"/>
    </source>
</evidence>
<feature type="domain" description="VLRF1" evidence="21">
    <location>
        <begin position="188"/>
        <end position="330"/>
    </location>
</feature>
<evidence type="ECO:0000256" key="1">
    <source>
        <dbReference type="ARBA" id="ARBA00004496"/>
    </source>
</evidence>
<dbReference type="InterPro" id="IPR002110">
    <property type="entry name" value="Ankyrin_rpt"/>
</dbReference>
<keyword evidence="6" id="KW-0479">Metal-binding</keyword>
<feature type="region of interest" description="Disordered" evidence="20">
    <location>
        <begin position="357"/>
        <end position="384"/>
    </location>
</feature>
<dbReference type="GO" id="GO:0016787">
    <property type="term" value="F:hydrolase activity"/>
    <property type="evidence" value="ECO:0007669"/>
    <property type="project" value="UniProtKB-KW"/>
</dbReference>
<accession>A0A1A8HDC5</accession>
<comment type="subunit">
    <text evidence="15">Interacts (via VIM motif) with VCP.</text>
</comment>
<feature type="repeat" description="ANK" evidence="18">
    <location>
        <begin position="540"/>
        <end position="572"/>
    </location>
</feature>
<dbReference type="AlphaFoldDB" id="A0A1A8HDC5"/>
<dbReference type="SUPFAM" id="SSF48403">
    <property type="entry name" value="Ankyrin repeat"/>
    <property type="match status" value="1"/>
</dbReference>
<keyword evidence="10 19" id="KW-0378">Hydrolase</keyword>
<gene>
    <name evidence="22" type="primary">ANKZF1</name>
</gene>
<keyword evidence="9" id="KW-0863">Zinc-finger</keyword>
<dbReference type="InterPro" id="IPR013087">
    <property type="entry name" value="Znf_C2H2_type"/>
</dbReference>
<comment type="similarity">
    <text evidence="2 19">Belongs to the ANKZF1/VMS1 family.</text>
</comment>
<dbReference type="Gene3D" id="1.25.40.20">
    <property type="entry name" value="Ankyrin repeat-containing domain"/>
    <property type="match status" value="1"/>
</dbReference>
<dbReference type="PROSITE" id="PS52044">
    <property type="entry name" value="VLRF1"/>
    <property type="match status" value="1"/>
</dbReference>
<evidence type="ECO:0000256" key="10">
    <source>
        <dbReference type="ARBA" id="ARBA00022801"/>
    </source>
</evidence>
<dbReference type="FunFam" id="1.25.40.20:FF:000180">
    <property type="entry name" value="Ankyrin repeat and zinc finger domain containing 1"/>
    <property type="match status" value="1"/>
</dbReference>
<dbReference type="GO" id="GO:0008270">
    <property type="term" value="F:zinc ion binding"/>
    <property type="evidence" value="ECO:0007669"/>
    <property type="project" value="UniProtKB-KW"/>
</dbReference>
<feature type="compositionally biased region" description="Basic residues" evidence="20">
    <location>
        <begin position="409"/>
        <end position="422"/>
    </location>
</feature>
<dbReference type="GO" id="GO:0004519">
    <property type="term" value="F:endonuclease activity"/>
    <property type="evidence" value="ECO:0007669"/>
    <property type="project" value="UniProtKB-KW"/>
</dbReference>
<evidence type="ECO:0000256" key="18">
    <source>
        <dbReference type="PROSITE-ProRule" id="PRU00023"/>
    </source>
</evidence>
<organism evidence="22">
    <name type="scientific">Nothobranchius korthausae</name>
    <dbReference type="NCBI Taxonomy" id="1143690"/>
    <lineage>
        <taxon>Eukaryota</taxon>
        <taxon>Metazoa</taxon>
        <taxon>Chordata</taxon>
        <taxon>Craniata</taxon>
        <taxon>Vertebrata</taxon>
        <taxon>Euteleostomi</taxon>
        <taxon>Actinopterygii</taxon>
        <taxon>Neopterygii</taxon>
        <taxon>Teleostei</taxon>
        <taxon>Neoteleostei</taxon>
        <taxon>Acanthomorphata</taxon>
        <taxon>Ovalentaria</taxon>
        <taxon>Atherinomorphae</taxon>
        <taxon>Cyprinodontiformes</taxon>
        <taxon>Nothobranchiidae</taxon>
        <taxon>Nothobranchius</taxon>
    </lineage>
</organism>